<dbReference type="RefSeq" id="WP_377527537.1">
    <property type="nucleotide sequence ID" value="NZ_JBHTLD010000095.1"/>
</dbReference>
<dbReference type="EMBL" id="JBHTLD010000095">
    <property type="protein sequence ID" value="MFD1186829.1"/>
    <property type="molecule type" value="Genomic_DNA"/>
</dbReference>
<keyword evidence="1" id="KW-0472">Membrane</keyword>
<organism evidence="2 3">
    <name type="scientific">Pontibacter rugosus</name>
    <dbReference type="NCBI Taxonomy" id="1745966"/>
    <lineage>
        <taxon>Bacteria</taxon>
        <taxon>Pseudomonadati</taxon>
        <taxon>Bacteroidota</taxon>
        <taxon>Cytophagia</taxon>
        <taxon>Cytophagales</taxon>
        <taxon>Hymenobacteraceae</taxon>
        <taxon>Pontibacter</taxon>
    </lineage>
</organism>
<name>A0ABW3SPL1_9BACT</name>
<gene>
    <name evidence="2" type="ORF">ACFQ2O_11475</name>
</gene>
<keyword evidence="1" id="KW-0812">Transmembrane</keyword>
<feature type="transmembrane region" description="Helical" evidence="1">
    <location>
        <begin position="38"/>
        <end position="55"/>
    </location>
</feature>
<feature type="transmembrane region" description="Helical" evidence="1">
    <location>
        <begin position="140"/>
        <end position="171"/>
    </location>
</feature>
<evidence type="ECO:0000256" key="1">
    <source>
        <dbReference type="SAM" id="Phobius"/>
    </source>
</evidence>
<keyword evidence="3" id="KW-1185">Reference proteome</keyword>
<sequence length="295" mass="33249">MLQPSKKINLREERDFGEKLNATFRFIRLNFKSLFKSLLLYAVPVALLSGIFSGLHQARLFRNLSGDNGYDSFGDYTIGQQITSVNYLVSAFLSVVSVLIVYLVVYAYMVAYQDEEGEVQPSAVWDHLKNNLLKVIYSGFALGIVTFLSFFLLGFGIYLGVVLSFFIMVMVREELSMIDTIERCFYLIKRNWWATFGLLIIVGFIQGVISWISALPWGLVMILNATQVLNQGNSFMMIISSTLATLVINLSYTISAVALGFQYYNLVEQKDGIGLMEQADLIGRHDLSSTNEGDY</sequence>
<evidence type="ECO:0000313" key="3">
    <source>
        <dbReference type="Proteomes" id="UP001597094"/>
    </source>
</evidence>
<feature type="transmembrane region" description="Helical" evidence="1">
    <location>
        <begin position="234"/>
        <end position="261"/>
    </location>
</feature>
<dbReference type="Proteomes" id="UP001597094">
    <property type="component" value="Unassembled WGS sequence"/>
</dbReference>
<comment type="caution">
    <text evidence="2">The sequence shown here is derived from an EMBL/GenBank/DDBJ whole genome shotgun (WGS) entry which is preliminary data.</text>
</comment>
<evidence type="ECO:0000313" key="2">
    <source>
        <dbReference type="EMBL" id="MFD1186829.1"/>
    </source>
</evidence>
<reference evidence="3" key="1">
    <citation type="journal article" date="2019" name="Int. J. Syst. Evol. Microbiol.">
        <title>The Global Catalogue of Microorganisms (GCM) 10K type strain sequencing project: providing services to taxonomists for standard genome sequencing and annotation.</title>
        <authorList>
            <consortium name="The Broad Institute Genomics Platform"/>
            <consortium name="The Broad Institute Genome Sequencing Center for Infectious Disease"/>
            <person name="Wu L."/>
            <person name="Ma J."/>
        </authorList>
    </citation>
    <scope>NUCLEOTIDE SEQUENCE [LARGE SCALE GENOMIC DNA]</scope>
    <source>
        <strain evidence="3">JCM 31319</strain>
    </source>
</reference>
<feature type="transmembrane region" description="Helical" evidence="1">
    <location>
        <begin position="87"/>
        <end position="109"/>
    </location>
</feature>
<protein>
    <recommendedName>
        <fullName evidence="4">Glycerophosphoryl diester phosphodiesterase membrane domain-containing protein</fullName>
    </recommendedName>
</protein>
<evidence type="ECO:0008006" key="4">
    <source>
        <dbReference type="Google" id="ProtNLM"/>
    </source>
</evidence>
<keyword evidence="1" id="KW-1133">Transmembrane helix</keyword>
<feature type="transmembrane region" description="Helical" evidence="1">
    <location>
        <begin position="192"/>
        <end position="214"/>
    </location>
</feature>
<accession>A0ABW3SPL1</accession>
<proteinExistence type="predicted"/>